<accession>A0A238HAG2</accession>
<dbReference type="AlphaFoldDB" id="A0A238HAG2"/>
<evidence type="ECO:0000313" key="2">
    <source>
        <dbReference type="Proteomes" id="UP000198460"/>
    </source>
</evidence>
<dbReference type="Proteomes" id="UP000198460">
    <property type="component" value="Unassembled WGS sequence"/>
</dbReference>
<name>A0A238HAG2_9BURK</name>
<organism evidence="1 2">
    <name type="scientific">Burkholderia singularis</name>
    <dbReference type="NCBI Taxonomy" id="1503053"/>
    <lineage>
        <taxon>Bacteria</taxon>
        <taxon>Pseudomonadati</taxon>
        <taxon>Pseudomonadota</taxon>
        <taxon>Betaproteobacteria</taxon>
        <taxon>Burkholderiales</taxon>
        <taxon>Burkholderiaceae</taxon>
        <taxon>Burkholderia</taxon>
        <taxon>pseudomallei group</taxon>
    </lineage>
</organism>
<evidence type="ECO:0000313" key="1">
    <source>
        <dbReference type="EMBL" id="SMG02023.1"/>
    </source>
</evidence>
<reference evidence="1 2" key="1">
    <citation type="submission" date="2017-04" db="EMBL/GenBank/DDBJ databases">
        <authorList>
            <person name="Afonso C.L."/>
            <person name="Miller P.J."/>
            <person name="Scott M.A."/>
            <person name="Spackman E."/>
            <person name="Goraichik I."/>
            <person name="Dimitrov K.M."/>
            <person name="Suarez D.L."/>
            <person name="Swayne D.E."/>
        </authorList>
    </citation>
    <scope>NUCLEOTIDE SEQUENCE [LARGE SCALE GENOMIC DNA]</scope>
    <source>
        <strain evidence="1">LMG 28154</strain>
    </source>
</reference>
<gene>
    <name evidence="1" type="ORF">BSIN_4783</name>
</gene>
<proteinExistence type="predicted"/>
<protein>
    <submittedName>
        <fullName evidence="1">Uncharacterized protein</fullName>
    </submittedName>
</protein>
<dbReference type="EMBL" id="FXAN01000087">
    <property type="protein sequence ID" value="SMG02023.1"/>
    <property type="molecule type" value="Genomic_DNA"/>
</dbReference>
<sequence>MPRCADVRRFTPFAPSRFHITRRFAFSAKRRFFQTRCFERLPAVIAPADKRSEFASLTRTPRRH</sequence>